<feature type="transmembrane region" description="Helical" evidence="1">
    <location>
        <begin position="31"/>
        <end position="52"/>
    </location>
</feature>
<keyword evidence="1" id="KW-1133">Transmembrane helix</keyword>
<comment type="caution">
    <text evidence="3">The sequence shown here is derived from an EMBL/GenBank/DDBJ whole genome shotgun (WGS) entry which is preliminary data.</text>
</comment>
<evidence type="ECO:0000313" key="4">
    <source>
        <dbReference type="Proteomes" id="UP000278031"/>
    </source>
</evidence>
<evidence type="ECO:0000313" key="3">
    <source>
        <dbReference type="EMBL" id="RLG71199.1"/>
    </source>
</evidence>
<reference evidence="3 4" key="1">
    <citation type="submission" date="2018-06" db="EMBL/GenBank/DDBJ databases">
        <title>Extensive metabolic versatility and redundancy in microbially diverse, dynamic hydrothermal sediments.</title>
        <authorList>
            <person name="Dombrowski N."/>
            <person name="Teske A."/>
            <person name="Baker B.J."/>
        </authorList>
    </citation>
    <scope>NUCLEOTIDE SEQUENCE [LARGE SCALE GENOMIC DNA]</scope>
    <source>
        <strain evidence="3">B51_G17</strain>
    </source>
</reference>
<keyword evidence="1" id="KW-0472">Membrane</keyword>
<dbReference type="InterPro" id="IPR037185">
    <property type="entry name" value="EmrE-like"/>
</dbReference>
<dbReference type="Proteomes" id="UP000278031">
    <property type="component" value="Unassembled WGS sequence"/>
</dbReference>
<dbReference type="Pfam" id="PF00892">
    <property type="entry name" value="EamA"/>
    <property type="match status" value="2"/>
</dbReference>
<gene>
    <name evidence="3" type="ORF">DRO04_00315</name>
</gene>
<protein>
    <recommendedName>
        <fullName evidence="2">EamA domain-containing protein</fullName>
    </recommendedName>
</protein>
<feature type="domain" description="EamA" evidence="2">
    <location>
        <begin position="148"/>
        <end position="279"/>
    </location>
</feature>
<proteinExistence type="predicted"/>
<organism evidence="3 4">
    <name type="scientific">Candidatus Iainarchaeum sp</name>
    <dbReference type="NCBI Taxonomy" id="3101447"/>
    <lineage>
        <taxon>Archaea</taxon>
        <taxon>Candidatus Iainarchaeota</taxon>
        <taxon>Candidatus Iainarchaeia</taxon>
        <taxon>Candidatus Iainarchaeales</taxon>
        <taxon>Candidatus Iainarchaeaceae</taxon>
        <taxon>Candidatus Iainarchaeum</taxon>
    </lineage>
</organism>
<name>A0A497JI82_9ARCH</name>
<feature type="transmembrane region" description="Helical" evidence="1">
    <location>
        <begin position="114"/>
        <end position="132"/>
    </location>
</feature>
<dbReference type="EMBL" id="QMWP01000005">
    <property type="protein sequence ID" value="RLG71199.1"/>
    <property type="molecule type" value="Genomic_DNA"/>
</dbReference>
<evidence type="ECO:0000256" key="1">
    <source>
        <dbReference type="SAM" id="Phobius"/>
    </source>
</evidence>
<dbReference type="InterPro" id="IPR000620">
    <property type="entry name" value="EamA_dom"/>
</dbReference>
<evidence type="ECO:0000259" key="2">
    <source>
        <dbReference type="Pfam" id="PF00892"/>
    </source>
</evidence>
<feature type="transmembrane region" description="Helical" evidence="1">
    <location>
        <begin position="261"/>
        <end position="281"/>
    </location>
</feature>
<dbReference type="AlphaFoldDB" id="A0A497JI82"/>
<sequence>MWQLLALGSMLSFTFENIALKFSLFRDQPAITAFFLRLVVLILLFPFLLIFFQKTSFWFWIVAVLSAFLNTFALFSYVSALKYAEISEVMPFFGLTPIILVFTSFLILGELPTIAGFVGIVLIFIATYVLNLKSNEILSPLYGVYRNKGQQYAILTALLWGLTSDLNKIGVLLSNPIFFIFAECLFISIFFLPIFLKESQKRVYDYFDHRLLFPGILETFTLLLQYTALMFAPVAYIIAIKRTSIFTTSLVGGFVFKEKELVKRVLVAMLVVAGIILITLFG</sequence>
<feature type="domain" description="EamA" evidence="2">
    <location>
        <begin position="2"/>
        <end position="131"/>
    </location>
</feature>
<feature type="transmembrane region" description="Helical" evidence="1">
    <location>
        <begin position="216"/>
        <end position="240"/>
    </location>
</feature>
<feature type="transmembrane region" description="Helical" evidence="1">
    <location>
        <begin position="57"/>
        <end position="77"/>
    </location>
</feature>
<keyword evidence="1" id="KW-0812">Transmembrane</keyword>
<dbReference type="SUPFAM" id="SSF103481">
    <property type="entry name" value="Multidrug resistance efflux transporter EmrE"/>
    <property type="match status" value="2"/>
</dbReference>
<accession>A0A497JI82</accession>
<dbReference type="GO" id="GO:0016020">
    <property type="term" value="C:membrane"/>
    <property type="evidence" value="ECO:0007669"/>
    <property type="project" value="InterPro"/>
</dbReference>
<dbReference type="PANTHER" id="PTHR22911:SF137">
    <property type="entry name" value="SOLUTE CARRIER FAMILY 35 MEMBER G2-RELATED"/>
    <property type="match status" value="1"/>
</dbReference>
<feature type="transmembrane region" description="Helical" evidence="1">
    <location>
        <begin position="89"/>
        <end position="107"/>
    </location>
</feature>
<dbReference type="PANTHER" id="PTHR22911">
    <property type="entry name" value="ACYL-MALONYL CONDENSING ENZYME-RELATED"/>
    <property type="match status" value="1"/>
</dbReference>
<feature type="transmembrane region" description="Helical" evidence="1">
    <location>
        <begin position="177"/>
        <end position="196"/>
    </location>
</feature>